<sequence length="686" mass="74858">MCLHKYSQYQVCQHIACASIDICPEMVNGLRAGDCTGHGFLNRFETLEGDGREMCLKCSQVGADDQGRSGPCGIPGHVQAPPLLKEYSKRYAESAAAANCSAFSTGPASVHANLSNEAASLKTTHSRRSALSSSGSSLAFHSTHSSLMEECDDGYMPEIQREFDCASSDISESSVTMDEDEDSGSDASQQSDAPLPSLPQLSESWSFLVDDGGTNSSCSSTFPSFSQTRRPYDTLFRGEDEGLADAKLDALNRSLAGREFVERELPDLGRSGFIPLKESHLYPAVTGSGTASGVTALTPTSAPAILQGQTVRTASRAFHDSVRASADPARVYEHSQFDDQQPRNEFPNRLPIFLNRVSSLEQPVPSESPRHLHNGQSQVYHPQQYVGNSGYPMMNTSQTGFSATYQPAGDMPMPAQPSFPGQSAYPIGEPQQAYWNQPPQPVAAVHNPLQPTQDFSGPSFSGYHDSNRITPHHRRARRSTRRGRIQVQRGGQTTFNESPPRWSQAEEDAVNRWRPQQVLQQPSLLPPQRQQQQQVPHQPNNGYYRNGPSPQRDHRNEPTTTTTAGTYPTQNHSNLLSLRTILQSPIYHTNQDETISPTAKAGYPMRNTAAVIPTAMTGASANESSTETTSTGAATVPAAPTSSDDKSGEGGGNSSRSYSEDYWNGKFFTRGLFPKEAKMPWSWLQE</sequence>
<feature type="region of interest" description="Disordered" evidence="1">
    <location>
        <begin position="169"/>
        <end position="196"/>
    </location>
</feature>
<name>A0A318ZZ91_9EURO</name>
<dbReference type="RefSeq" id="XP_025435575.1">
    <property type="nucleotide sequence ID" value="XM_025577044.1"/>
</dbReference>
<dbReference type="GeneID" id="37078273"/>
<evidence type="ECO:0000313" key="2">
    <source>
        <dbReference type="EMBL" id="PYH49593.1"/>
    </source>
</evidence>
<proteinExistence type="predicted"/>
<dbReference type="OrthoDB" id="4503737at2759"/>
<dbReference type="AlphaFoldDB" id="A0A318ZZ91"/>
<feature type="compositionally biased region" description="Basic residues" evidence="1">
    <location>
        <begin position="470"/>
        <end position="484"/>
    </location>
</feature>
<reference evidence="2 3" key="1">
    <citation type="submission" date="2016-12" db="EMBL/GenBank/DDBJ databases">
        <title>The genomes of Aspergillus section Nigri reveals drivers in fungal speciation.</title>
        <authorList>
            <consortium name="DOE Joint Genome Institute"/>
            <person name="Vesth T.C."/>
            <person name="Nybo J."/>
            <person name="Theobald S."/>
            <person name="Brandl J."/>
            <person name="Frisvad J.C."/>
            <person name="Nielsen K.F."/>
            <person name="Lyhne E.K."/>
            <person name="Kogle M.E."/>
            <person name="Kuo A."/>
            <person name="Riley R."/>
            <person name="Clum A."/>
            <person name="Nolan M."/>
            <person name="Lipzen A."/>
            <person name="Salamov A."/>
            <person name="Henrissat B."/>
            <person name="Wiebenga A."/>
            <person name="De Vries R.P."/>
            <person name="Grigoriev I.V."/>
            <person name="Mortensen U.H."/>
            <person name="Andersen M.R."/>
            <person name="Baker S.E."/>
        </authorList>
    </citation>
    <scope>NUCLEOTIDE SEQUENCE [LARGE SCALE GENOMIC DNA]</scope>
    <source>
        <strain evidence="2 3">JOP 1030-1</strain>
    </source>
</reference>
<feature type="compositionally biased region" description="Polar residues" evidence="1">
    <location>
        <begin position="449"/>
        <end position="459"/>
    </location>
</feature>
<organism evidence="2 3">
    <name type="scientific">Aspergillus saccharolyticus JOP 1030-1</name>
    <dbReference type="NCBI Taxonomy" id="1450539"/>
    <lineage>
        <taxon>Eukaryota</taxon>
        <taxon>Fungi</taxon>
        <taxon>Dikarya</taxon>
        <taxon>Ascomycota</taxon>
        <taxon>Pezizomycotina</taxon>
        <taxon>Eurotiomycetes</taxon>
        <taxon>Eurotiomycetidae</taxon>
        <taxon>Eurotiales</taxon>
        <taxon>Aspergillaceae</taxon>
        <taxon>Aspergillus</taxon>
        <taxon>Aspergillus subgen. Circumdati</taxon>
    </lineage>
</organism>
<gene>
    <name evidence="2" type="ORF">BP01DRAFT_378206</name>
</gene>
<evidence type="ECO:0000256" key="1">
    <source>
        <dbReference type="SAM" id="MobiDB-lite"/>
    </source>
</evidence>
<dbReference type="EMBL" id="KZ821218">
    <property type="protein sequence ID" value="PYH49593.1"/>
    <property type="molecule type" value="Genomic_DNA"/>
</dbReference>
<protein>
    <submittedName>
        <fullName evidence="2">Uncharacterized protein</fullName>
    </submittedName>
</protein>
<dbReference type="Proteomes" id="UP000248349">
    <property type="component" value="Unassembled WGS sequence"/>
</dbReference>
<feature type="compositionally biased region" description="Low complexity" evidence="1">
    <location>
        <begin position="559"/>
        <end position="569"/>
    </location>
</feature>
<feature type="compositionally biased region" description="Low complexity" evidence="1">
    <location>
        <begin position="485"/>
        <end position="494"/>
    </location>
</feature>
<keyword evidence="3" id="KW-1185">Reference proteome</keyword>
<evidence type="ECO:0000313" key="3">
    <source>
        <dbReference type="Proteomes" id="UP000248349"/>
    </source>
</evidence>
<accession>A0A318ZZ91</accession>
<feature type="region of interest" description="Disordered" evidence="1">
    <location>
        <begin position="525"/>
        <end position="572"/>
    </location>
</feature>
<feature type="compositionally biased region" description="Low complexity" evidence="1">
    <location>
        <begin position="525"/>
        <end position="539"/>
    </location>
</feature>
<feature type="region of interest" description="Disordered" evidence="1">
    <location>
        <begin position="618"/>
        <end position="661"/>
    </location>
</feature>
<feature type="compositionally biased region" description="Low complexity" evidence="1">
    <location>
        <begin position="618"/>
        <end position="635"/>
    </location>
</feature>
<feature type="region of interest" description="Disordered" evidence="1">
    <location>
        <begin position="429"/>
        <end position="509"/>
    </location>
</feature>